<evidence type="ECO:0000256" key="9">
    <source>
        <dbReference type="ARBA" id="ARBA00022833"/>
    </source>
</evidence>
<dbReference type="GO" id="GO:0008270">
    <property type="term" value="F:zinc ion binding"/>
    <property type="evidence" value="ECO:0007669"/>
    <property type="project" value="UniProtKB-KW"/>
</dbReference>
<keyword evidence="12" id="KW-0238">DNA-binding</keyword>
<evidence type="ECO:0000256" key="1">
    <source>
        <dbReference type="ARBA" id="ARBA00004496"/>
    </source>
</evidence>
<keyword evidence="9" id="KW-0862">Zinc</keyword>
<dbReference type="InterPro" id="IPR003959">
    <property type="entry name" value="ATPase_AAA_core"/>
</dbReference>
<dbReference type="GO" id="GO:0005737">
    <property type="term" value="C:cytoplasm"/>
    <property type="evidence" value="ECO:0007669"/>
    <property type="project" value="UniProtKB-SubCell"/>
</dbReference>
<dbReference type="PANTHER" id="PTHR43152">
    <property type="entry name" value="UVRABC SYSTEM PROTEIN A"/>
    <property type="match status" value="1"/>
</dbReference>
<evidence type="ECO:0000256" key="7">
    <source>
        <dbReference type="ARBA" id="ARBA00022769"/>
    </source>
</evidence>
<protein>
    <recommendedName>
        <fullName evidence="15">UvrABC system protein A</fullName>
    </recommendedName>
    <alternativeName>
        <fullName evidence="16">Excinuclease ABC subunit A</fullName>
    </alternativeName>
</protein>
<dbReference type="GO" id="GO:0016887">
    <property type="term" value="F:ATP hydrolysis activity"/>
    <property type="evidence" value="ECO:0007669"/>
    <property type="project" value="InterPro"/>
</dbReference>
<dbReference type="InterPro" id="IPR027417">
    <property type="entry name" value="P-loop_NTPase"/>
</dbReference>
<feature type="region of interest" description="Disordered" evidence="17">
    <location>
        <begin position="547"/>
        <end position="566"/>
    </location>
</feature>
<keyword evidence="7" id="KW-0228">DNA excision</keyword>
<evidence type="ECO:0000256" key="11">
    <source>
        <dbReference type="ARBA" id="ARBA00022881"/>
    </source>
</evidence>
<evidence type="ECO:0000256" key="14">
    <source>
        <dbReference type="ARBA" id="ARBA00038000"/>
    </source>
</evidence>
<reference evidence="19" key="1">
    <citation type="submission" date="2021-02" db="EMBL/GenBank/DDBJ databases">
        <title>Genome-Resolved Metagenomics of a Microbial Community Performing Photosynthetic Biological Nutrient Removal.</title>
        <authorList>
            <person name="Mcdaniel E.A."/>
        </authorList>
    </citation>
    <scope>NUCLEOTIDE SEQUENCE</scope>
    <source>
        <strain evidence="19">UWPOB_OBS1</strain>
    </source>
</reference>
<keyword evidence="3" id="KW-0479">Metal-binding</keyword>
<evidence type="ECO:0000256" key="17">
    <source>
        <dbReference type="SAM" id="MobiDB-lite"/>
    </source>
</evidence>
<organism evidence="19 20">
    <name type="scientific">Candidatus Obscuribacter phosphatis</name>
    <dbReference type="NCBI Taxonomy" id="1906157"/>
    <lineage>
        <taxon>Bacteria</taxon>
        <taxon>Bacillati</taxon>
        <taxon>Candidatus Melainabacteria</taxon>
        <taxon>Candidatus Obscuribacterales</taxon>
        <taxon>Candidatus Obscuribacteraceae</taxon>
        <taxon>Candidatus Obscuribacter</taxon>
    </lineage>
</organism>
<dbReference type="SUPFAM" id="SSF52540">
    <property type="entry name" value="P-loop containing nucleoside triphosphate hydrolases"/>
    <property type="match status" value="2"/>
</dbReference>
<dbReference type="Pfam" id="PF17755">
    <property type="entry name" value="UvrA_DNA-bind"/>
    <property type="match status" value="1"/>
</dbReference>
<dbReference type="InterPro" id="IPR041552">
    <property type="entry name" value="UvrA_DNA-bd"/>
</dbReference>
<evidence type="ECO:0000256" key="8">
    <source>
        <dbReference type="ARBA" id="ARBA00022771"/>
    </source>
</evidence>
<evidence type="ECO:0000256" key="5">
    <source>
        <dbReference type="ARBA" id="ARBA00022741"/>
    </source>
</evidence>
<dbReference type="GO" id="GO:0003677">
    <property type="term" value="F:DNA binding"/>
    <property type="evidence" value="ECO:0007669"/>
    <property type="project" value="UniProtKB-KW"/>
</dbReference>
<gene>
    <name evidence="19" type="ORF">J0M35_19710</name>
</gene>
<dbReference type="Proteomes" id="UP000664277">
    <property type="component" value="Unassembled WGS sequence"/>
</dbReference>
<evidence type="ECO:0000313" key="20">
    <source>
        <dbReference type="Proteomes" id="UP000664277"/>
    </source>
</evidence>
<sequence length="855" mass="92760">MSIQVRGARQNNLKGIDLTLPHNCLVAFTGVSGSGKSSLAFGTIYAEAQRRYFETIAPYARRLLDQLPPPQVQEISGLPPAVALEQRRAEFGSGQRSTVGTLTNLSNLLRMLFSRAGDYPDGLEHYKDKLDSDHFSANTAAGACPTCHGLGLIHTVSEESLVPNANLSIREKAIAAWPGAWQGKNYRDILATLGYDIDKPWKDLPEHERKWILFTDEQPVVTVYAEREAHRIQRPYQGTYMSAARYVLHTFGTTQSAALRKRAERHMVKSPCHDCRGKKLKADALAIKVAGYDIAELTSLPLRRLPDILQKHLDGDGSRAAKSGKKDSARLQVAKLLVDDLCARLALLQKLGLDYLTLERTTASLSAGELQRLRLTGLLRSGLFGVVYVLDEPSAGLHPADSEALFEMLKSLKEMGNTVFVVEHEMALVRKADYLVDIGPGAGDRGGELIYSGSVDGIKSIEASQTARFLFPTKKSTTKESKVSKITRLKPEHWLELSGITRHNLKDLTVKLPLALFTAVTGVSGSGKSTLVSQVLAEVLQKHMSAKGSKSTAASDSDEEDAESEDLEVVDVSQVKCTGLQSLKRLVLVDQKPIGRTPRSNLATYTGLFDHVRKLFAATAEAQALGCKAGHFSFNVEGGRCPDCEGEGYVAVELLFLPGVYAPCSHCSGSRYKAETLKVLYQGETIASLLDMTVDAATKFFASIDGKGGAVQSIRRSLATLQQVGLGYLKLGQPATELSGGEAQRIRLAYELQREEKSGTVYILDEPTTGLHPADVEKLVEQLRILVDRGSTVIVVEHDMDVIAACDWVIDMGPGAGDNGGRIIAQGCPEDIVKMGAAGGGKTYLYLGEKLAELG</sequence>
<evidence type="ECO:0000256" key="4">
    <source>
        <dbReference type="ARBA" id="ARBA00022737"/>
    </source>
</evidence>
<dbReference type="EMBL" id="JAFLCK010000045">
    <property type="protein sequence ID" value="MBN8662605.1"/>
    <property type="molecule type" value="Genomic_DNA"/>
</dbReference>
<keyword evidence="10" id="KW-0067">ATP-binding</keyword>
<name>A0A8J7TMW7_9BACT</name>
<keyword evidence="2" id="KW-0963">Cytoplasm</keyword>
<feature type="domain" description="ABC transporter" evidence="18">
    <location>
        <begin position="489"/>
        <end position="845"/>
    </location>
</feature>
<evidence type="ECO:0000256" key="3">
    <source>
        <dbReference type="ARBA" id="ARBA00022723"/>
    </source>
</evidence>
<evidence type="ECO:0000256" key="2">
    <source>
        <dbReference type="ARBA" id="ARBA00022490"/>
    </source>
</evidence>
<dbReference type="Gene3D" id="3.40.50.300">
    <property type="entry name" value="P-loop containing nucleotide triphosphate hydrolases"/>
    <property type="match status" value="2"/>
</dbReference>
<dbReference type="Pfam" id="PF13304">
    <property type="entry name" value="AAA_21"/>
    <property type="match status" value="1"/>
</dbReference>
<comment type="caution">
    <text evidence="19">The sequence shown here is derived from an EMBL/GenBank/DDBJ whole genome shotgun (WGS) entry which is preliminary data.</text>
</comment>
<evidence type="ECO:0000256" key="13">
    <source>
        <dbReference type="ARBA" id="ARBA00023204"/>
    </source>
</evidence>
<evidence type="ECO:0000256" key="12">
    <source>
        <dbReference type="ARBA" id="ARBA00023125"/>
    </source>
</evidence>
<dbReference type="InterPro" id="IPR003593">
    <property type="entry name" value="AAA+_ATPase"/>
</dbReference>
<evidence type="ECO:0000313" key="19">
    <source>
        <dbReference type="EMBL" id="MBN8662605.1"/>
    </source>
</evidence>
<dbReference type="Gene3D" id="1.10.8.280">
    <property type="entry name" value="ABC transporter ATPase domain-like"/>
    <property type="match status" value="1"/>
</dbReference>
<comment type="similarity">
    <text evidence="14">Belongs to the ABC transporter superfamily. UvrA family.</text>
</comment>
<dbReference type="InterPro" id="IPR003439">
    <property type="entry name" value="ABC_transporter-like_ATP-bd"/>
</dbReference>
<dbReference type="Gene3D" id="1.20.1580.10">
    <property type="entry name" value="ABC transporter ATPase like domain"/>
    <property type="match status" value="2"/>
</dbReference>
<keyword evidence="11" id="KW-0267">Excision nuclease</keyword>
<evidence type="ECO:0000256" key="6">
    <source>
        <dbReference type="ARBA" id="ARBA00022763"/>
    </source>
</evidence>
<dbReference type="AlphaFoldDB" id="A0A8J7TMW7"/>
<dbReference type="GO" id="GO:0004518">
    <property type="term" value="F:nuclease activity"/>
    <property type="evidence" value="ECO:0007669"/>
    <property type="project" value="UniProtKB-KW"/>
</dbReference>
<dbReference type="GO" id="GO:0006281">
    <property type="term" value="P:DNA repair"/>
    <property type="evidence" value="ECO:0007669"/>
    <property type="project" value="UniProtKB-KW"/>
</dbReference>
<keyword evidence="8" id="KW-0863">Zinc-finger</keyword>
<comment type="subcellular location">
    <subcellularLocation>
        <location evidence="1">Cytoplasm</location>
    </subcellularLocation>
</comment>
<evidence type="ECO:0000256" key="16">
    <source>
        <dbReference type="ARBA" id="ARBA00042156"/>
    </source>
</evidence>
<keyword evidence="5" id="KW-0547">Nucleotide-binding</keyword>
<dbReference type="PANTHER" id="PTHR43152:SF1">
    <property type="entry name" value="UVRA PROTEIN"/>
    <property type="match status" value="1"/>
</dbReference>
<accession>A0A8J7TMW7</accession>
<dbReference type="PROSITE" id="PS50893">
    <property type="entry name" value="ABC_TRANSPORTER_2"/>
    <property type="match status" value="1"/>
</dbReference>
<keyword evidence="4" id="KW-0677">Repeat</keyword>
<evidence type="ECO:0000259" key="18">
    <source>
        <dbReference type="PROSITE" id="PS50893"/>
    </source>
</evidence>
<dbReference type="GO" id="GO:0005524">
    <property type="term" value="F:ATP binding"/>
    <property type="evidence" value="ECO:0007669"/>
    <property type="project" value="UniProtKB-KW"/>
</dbReference>
<keyword evidence="6" id="KW-0227">DNA damage</keyword>
<evidence type="ECO:0000256" key="15">
    <source>
        <dbReference type="ARBA" id="ARBA00039316"/>
    </source>
</evidence>
<evidence type="ECO:0000256" key="10">
    <source>
        <dbReference type="ARBA" id="ARBA00022840"/>
    </source>
</evidence>
<feature type="compositionally biased region" description="Acidic residues" evidence="17">
    <location>
        <begin position="556"/>
        <end position="566"/>
    </location>
</feature>
<dbReference type="SMART" id="SM00382">
    <property type="entry name" value="AAA"/>
    <property type="match status" value="2"/>
</dbReference>
<proteinExistence type="inferred from homology"/>
<keyword evidence="13" id="KW-0234">DNA repair</keyword>